<protein>
    <submittedName>
        <fullName evidence="1">Uncharacterized protein</fullName>
    </submittedName>
</protein>
<proteinExistence type="predicted"/>
<gene>
    <name evidence="1" type="ORF">ATTO_08440</name>
</gene>
<dbReference type="AlphaFoldDB" id="A0AAU9CFH3"/>
<reference evidence="1" key="1">
    <citation type="submission" date="2021-11" db="EMBL/GenBank/DDBJ databases">
        <title>Complete genome sequence of Atopobiaceae bacterium TOC12.</title>
        <authorList>
            <person name="Morinaga K."/>
            <person name="Kusada H."/>
            <person name="Tamaki H."/>
        </authorList>
    </citation>
    <scope>NUCLEOTIDE SEQUENCE</scope>
    <source>
        <strain evidence="1">TOC12</strain>
    </source>
</reference>
<dbReference type="Proteomes" id="UP001431186">
    <property type="component" value="Chromosome"/>
</dbReference>
<accession>A0AAU9CFH3</accession>
<evidence type="ECO:0000313" key="2">
    <source>
        <dbReference type="Proteomes" id="UP001431186"/>
    </source>
</evidence>
<organism evidence="1 2">
    <name type="scientific">Leptogranulimonas caecicola</name>
    <dbReference type="NCBI Taxonomy" id="2894156"/>
    <lineage>
        <taxon>Bacteria</taxon>
        <taxon>Bacillati</taxon>
        <taxon>Actinomycetota</taxon>
        <taxon>Coriobacteriia</taxon>
        <taxon>Coriobacteriales</taxon>
        <taxon>Kribbibacteriaceae</taxon>
        <taxon>Leptogranulimonas</taxon>
    </lineage>
</organism>
<keyword evidence="2" id="KW-1185">Reference proteome</keyword>
<sequence>MWIALPATGEKMARPAHGEFEPFQIIKGKLMAFTSAQYLPNADRPYARNSQKVAF</sequence>
<dbReference type="KEGG" id="lcal:ATTO_08440"/>
<dbReference type="EMBL" id="AP025285">
    <property type="protein sequence ID" value="BDC90972.1"/>
    <property type="molecule type" value="Genomic_DNA"/>
</dbReference>
<name>A0AAU9CFH3_9ACTN</name>
<evidence type="ECO:0000313" key="1">
    <source>
        <dbReference type="EMBL" id="BDC90972.1"/>
    </source>
</evidence>